<dbReference type="EMBL" id="CM023470">
    <property type="protein sequence ID" value="KAH7977841.1"/>
    <property type="molecule type" value="Genomic_DNA"/>
</dbReference>
<name>A0ACB8DU25_DERSI</name>
<accession>A0ACB8DU25</accession>
<organism evidence="1 2">
    <name type="scientific">Dermacentor silvarum</name>
    <name type="common">Tick</name>
    <dbReference type="NCBI Taxonomy" id="543639"/>
    <lineage>
        <taxon>Eukaryota</taxon>
        <taxon>Metazoa</taxon>
        <taxon>Ecdysozoa</taxon>
        <taxon>Arthropoda</taxon>
        <taxon>Chelicerata</taxon>
        <taxon>Arachnida</taxon>
        <taxon>Acari</taxon>
        <taxon>Parasitiformes</taxon>
        <taxon>Ixodida</taxon>
        <taxon>Ixodoidea</taxon>
        <taxon>Ixodidae</taxon>
        <taxon>Rhipicephalinae</taxon>
        <taxon>Dermacentor</taxon>
    </lineage>
</organism>
<keyword evidence="2" id="KW-1185">Reference proteome</keyword>
<proteinExistence type="predicted"/>
<evidence type="ECO:0000313" key="2">
    <source>
        <dbReference type="Proteomes" id="UP000821865"/>
    </source>
</evidence>
<evidence type="ECO:0000313" key="1">
    <source>
        <dbReference type="EMBL" id="KAH7977841.1"/>
    </source>
</evidence>
<sequence>MAAGGGVGVLDGGEAGGVEAMAWWAAAARCAFTPRIHQRDCRRTGRSKTAVTRIIRAFRDEGTLADAKRFGRPRVTTHDIVAAAVVDPFLSAKEIRDELSLSISTATVRRRLKEAGISNFAAAQKPFLPERQRQPRLDFALNHQRWNEEEW</sequence>
<reference evidence="1" key="1">
    <citation type="submission" date="2020-05" db="EMBL/GenBank/DDBJ databases">
        <title>Large-scale comparative analyses of tick genomes elucidate their genetic diversity and vector capacities.</title>
        <authorList>
            <person name="Jia N."/>
            <person name="Wang J."/>
            <person name="Shi W."/>
            <person name="Du L."/>
            <person name="Sun Y."/>
            <person name="Zhan W."/>
            <person name="Jiang J."/>
            <person name="Wang Q."/>
            <person name="Zhang B."/>
            <person name="Ji P."/>
            <person name="Sakyi L.B."/>
            <person name="Cui X."/>
            <person name="Yuan T."/>
            <person name="Jiang B."/>
            <person name="Yang W."/>
            <person name="Lam T.T.-Y."/>
            <person name="Chang Q."/>
            <person name="Ding S."/>
            <person name="Wang X."/>
            <person name="Zhu J."/>
            <person name="Ruan X."/>
            <person name="Zhao L."/>
            <person name="Wei J."/>
            <person name="Que T."/>
            <person name="Du C."/>
            <person name="Cheng J."/>
            <person name="Dai P."/>
            <person name="Han X."/>
            <person name="Huang E."/>
            <person name="Gao Y."/>
            <person name="Liu J."/>
            <person name="Shao H."/>
            <person name="Ye R."/>
            <person name="Li L."/>
            <person name="Wei W."/>
            <person name="Wang X."/>
            <person name="Wang C."/>
            <person name="Yang T."/>
            <person name="Huo Q."/>
            <person name="Li W."/>
            <person name="Guo W."/>
            <person name="Chen H."/>
            <person name="Zhou L."/>
            <person name="Ni X."/>
            <person name="Tian J."/>
            <person name="Zhou Y."/>
            <person name="Sheng Y."/>
            <person name="Liu T."/>
            <person name="Pan Y."/>
            <person name="Xia L."/>
            <person name="Li J."/>
            <person name="Zhao F."/>
            <person name="Cao W."/>
        </authorList>
    </citation>
    <scope>NUCLEOTIDE SEQUENCE</scope>
    <source>
        <strain evidence="1">Dsil-2018</strain>
    </source>
</reference>
<gene>
    <name evidence="1" type="ORF">HPB49_003718</name>
</gene>
<protein>
    <submittedName>
        <fullName evidence="1">Uncharacterized protein</fullName>
    </submittedName>
</protein>
<comment type="caution">
    <text evidence="1">The sequence shown here is derived from an EMBL/GenBank/DDBJ whole genome shotgun (WGS) entry which is preliminary data.</text>
</comment>
<dbReference type="Proteomes" id="UP000821865">
    <property type="component" value="Chromosome 1"/>
</dbReference>